<feature type="compositionally biased region" description="Basic and acidic residues" evidence="1">
    <location>
        <begin position="34"/>
        <end position="43"/>
    </location>
</feature>
<dbReference type="EMBL" id="JBHLVF010000041">
    <property type="protein sequence ID" value="MFC0395568.1"/>
    <property type="molecule type" value="Genomic_DNA"/>
</dbReference>
<evidence type="ECO:0000256" key="1">
    <source>
        <dbReference type="SAM" id="MobiDB-lite"/>
    </source>
</evidence>
<name>A0ABV6JI24_9BACL</name>
<sequence>MFQPGDHIEIYVKCSLEECEKRDRRQIRHPRQSGSDHRYGAHDGRPVAGLPIGLPGGAELPRKLLLFLVPLLAGRYRLFRGFGYACTPA</sequence>
<evidence type="ECO:0000313" key="3">
    <source>
        <dbReference type="Proteomes" id="UP001589818"/>
    </source>
</evidence>
<protein>
    <submittedName>
        <fullName evidence="2">Uncharacterized protein</fullName>
    </submittedName>
</protein>
<proteinExistence type="predicted"/>
<evidence type="ECO:0000313" key="2">
    <source>
        <dbReference type="EMBL" id="MFC0395568.1"/>
    </source>
</evidence>
<organism evidence="2 3">
    <name type="scientific">Paenibacillus mendelii</name>
    <dbReference type="NCBI Taxonomy" id="206163"/>
    <lineage>
        <taxon>Bacteria</taxon>
        <taxon>Bacillati</taxon>
        <taxon>Bacillota</taxon>
        <taxon>Bacilli</taxon>
        <taxon>Bacillales</taxon>
        <taxon>Paenibacillaceae</taxon>
        <taxon>Paenibacillus</taxon>
    </lineage>
</organism>
<feature type="region of interest" description="Disordered" evidence="1">
    <location>
        <begin position="22"/>
        <end position="43"/>
    </location>
</feature>
<dbReference type="RefSeq" id="WP_309145313.1">
    <property type="nucleotide sequence ID" value="NZ_JANHOF010000001.1"/>
</dbReference>
<reference evidence="2 3" key="1">
    <citation type="submission" date="2024-09" db="EMBL/GenBank/DDBJ databases">
        <authorList>
            <person name="Sun Q."/>
            <person name="Mori K."/>
        </authorList>
    </citation>
    <scope>NUCLEOTIDE SEQUENCE [LARGE SCALE GENOMIC DNA]</scope>
    <source>
        <strain evidence="2 3">CCM 4839</strain>
    </source>
</reference>
<keyword evidence="3" id="KW-1185">Reference proteome</keyword>
<comment type="caution">
    <text evidence="2">The sequence shown here is derived from an EMBL/GenBank/DDBJ whole genome shotgun (WGS) entry which is preliminary data.</text>
</comment>
<gene>
    <name evidence="2" type="ORF">ACFFJ8_29885</name>
</gene>
<dbReference type="Proteomes" id="UP001589818">
    <property type="component" value="Unassembled WGS sequence"/>
</dbReference>
<accession>A0ABV6JI24</accession>